<evidence type="ECO:0000256" key="3">
    <source>
        <dbReference type="ARBA" id="ARBA00022679"/>
    </source>
</evidence>
<accession>A0AAW9SK23</accession>
<feature type="transmembrane region" description="Helical" evidence="4">
    <location>
        <begin position="232"/>
        <end position="263"/>
    </location>
</feature>
<sequence>MTPIDVVLIDRNEGARLVAALDSVRGKARQVIYVDSGSTDASVAAAEARGAGVVRLDMSVPFTAARARNAGFDALDDPQIVQFIDGDCALVDGWLDAGRAFLEANPHVGMVTGWRSEIHRDASVYNQLCDFEWRRPAGEILTCGGDMMVRADLWRQVGGMNPVVIAGEDDDVCCRFRKAGWALHRLPLEMTRHDAAMTRFGQWWARAVRTGHAFGQVHGLHPDFFVTEVRRVLFYGAVLPVLFVLGLFTEPWLSLLALLVYVVNHIRTARGLRRLGLPADDVRNHAALITLSKFPNMIGLARYHLRRLTGAKMRIIEYK</sequence>
<dbReference type="Gene3D" id="3.90.550.10">
    <property type="entry name" value="Spore Coat Polysaccharide Biosynthesis Protein SpsA, Chain A"/>
    <property type="match status" value="1"/>
</dbReference>
<protein>
    <submittedName>
        <fullName evidence="6">Glycosyltransferase</fullName>
        <ecNumber evidence="6">2.4.-.-</ecNumber>
    </submittedName>
</protein>
<dbReference type="RefSeq" id="WP_347166450.1">
    <property type="nucleotide sequence ID" value="NZ_JBDNCH010000002.1"/>
</dbReference>
<keyword evidence="7" id="KW-1185">Reference proteome</keyword>
<evidence type="ECO:0000313" key="7">
    <source>
        <dbReference type="Proteomes" id="UP001428774"/>
    </source>
</evidence>
<evidence type="ECO:0000256" key="4">
    <source>
        <dbReference type="SAM" id="Phobius"/>
    </source>
</evidence>
<dbReference type="PANTHER" id="PTHR43179">
    <property type="entry name" value="RHAMNOSYLTRANSFERASE WBBL"/>
    <property type="match status" value="1"/>
</dbReference>
<evidence type="ECO:0000259" key="5">
    <source>
        <dbReference type="Pfam" id="PF00535"/>
    </source>
</evidence>
<reference evidence="6 7" key="1">
    <citation type="submission" date="2024-05" db="EMBL/GenBank/DDBJ databases">
        <title>Genome sequence of Ponticoccus litoralis KCCM 90028.</title>
        <authorList>
            <person name="Kim J.M."/>
            <person name="Lee J.K."/>
            <person name="Choi B.J."/>
            <person name="Bayburt H."/>
            <person name="Baek J.H."/>
            <person name="Jeon C.O."/>
        </authorList>
    </citation>
    <scope>NUCLEOTIDE SEQUENCE [LARGE SCALE GENOMIC DNA]</scope>
    <source>
        <strain evidence="6 7">KCCM 90028</strain>
    </source>
</reference>
<keyword evidence="4" id="KW-1133">Transmembrane helix</keyword>
<dbReference type="InterPro" id="IPR029044">
    <property type="entry name" value="Nucleotide-diphossugar_trans"/>
</dbReference>
<keyword evidence="2 6" id="KW-0328">Glycosyltransferase</keyword>
<comment type="caution">
    <text evidence="6">The sequence shown here is derived from an EMBL/GenBank/DDBJ whole genome shotgun (WGS) entry which is preliminary data.</text>
</comment>
<organism evidence="6 7">
    <name type="scientific">Ponticoccus litoralis</name>
    <dbReference type="NCBI Taxonomy" id="422297"/>
    <lineage>
        <taxon>Bacteria</taxon>
        <taxon>Pseudomonadati</taxon>
        <taxon>Pseudomonadota</taxon>
        <taxon>Alphaproteobacteria</taxon>
        <taxon>Rhodobacterales</taxon>
        <taxon>Roseobacteraceae</taxon>
        <taxon>Ponticoccus</taxon>
    </lineage>
</organism>
<dbReference type="SUPFAM" id="SSF53448">
    <property type="entry name" value="Nucleotide-diphospho-sugar transferases"/>
    <property type="match status" value="1"/>
</dbReference>
<keyword evidence="3 6" id="KW-0808">Transferase</keyword>
<keyword evidence="4" id="KW-0472">Membrane</keyword>
<name>A0AAW9SK23_9RHOB</name>
<dbReference type="AlphaFoldDB" id="A0AAW9SK23"/>
<dbReference type="Pfam" id="PF00535">
    <property type="entry name" value="Glycos_transf_2"/>
    <property type="match status" value="1"/>
</dbReference>
<evidence type="ECO:0000256" key="1">
    <source>
        <dbReference type="ARBA" id="ARBA00006739"/>
    </source>
</evidence>
<dbReference type="InterPro" id="IPR001173">
    <property type="entry name" value="Glyco_trans_2-like"/>
</dbReference>
<feature type="domain" description="Glycosyltransferase 2-like" evidence="5">
    <location>
        <begin position="6"/>
        <end position="116"/>
    </location>
</feature>
<evidence type="ECO:0000256" key="2">
    <source>
        <dbReference type="ARBA" id="ARBA00022676"/>
    </source>
</evidence>
<dbReference type="PANTHER" id="PTHR43179:SF12">
    <property type="entry name" value="GALACTOFURANOSYLTRANSFERASE GLFT2"/>
    <property type="match status" value="1"/>
</dbReference>
<dbReference type="EC" id="2.4.-.-" evidence="6"/>
<dbReference type="Proteomes" id="UP001428774">
    <property type="component" value="Unassembled WGS sequence"/>
</dbReference>
<proteinExistence type="inferred from homology"/>
<keyword evidence="4" id="KW-0812">Transmembrane</keyword>
<evidence type="ECO:0000313" key="6">
    <source>
        <dbReference type="EMBL" id="MEN9061369.1"/>
    </source>
</evidence>
<gene>
    <name evidence="6" type="ORF">ABFB10_10265</name>
</gene>
<comment type="similarity">
    <text evidence="1">Belongs to the glycosyltransferase 2 family.</text>
</comment>
<dbReference type="EMBL" id="JBDNCH010000002">
    <property type="protein sequence ID" value="MEN9061369.1"/>
    <property type="molecule type" value="Genomic_DNA"/>
</dbReference>
<dbReference type="GO" id="GO:0016757">
    <property type="term" value="F:glycosyltransferase activity"/>
    <property type="evidence" value="ECO:0007669"/>
    <property type="project" value="UniProtKB-KW"/>
</dbReference>